<reference evidence="4" key="1">
    <citation type="submission" date="2025-08" db="UniProtKB">
        <authorList>
            <consortium name="RefSeq"/>
        </authorList>
    </citation>
    <scope>IDENTIFICATION</scope>
    <source>
        <tissue evidence="4">Entire body</tissue>
    </source>
</reference>
<dbReference type="GeneID" id="112904110"/>
<keyword evidence="3" id="KW-1185">Reference proteome</keyword>
<protein>
    <submittedName>
        <fullName evidence="4">Uncharacterized protein LOC112904110 isoform X1</fullName>
    </submittedName>
</protein>
<comment type="similarity">
    <text evidence="1">Belongs to the OPA3 family.</text>
</comment>
<dbReference type="RefSeq" id="XP_025829157.1">
    <property type="nucleotide sequence ID" value="XM_025973372.1"/>
</dbReference>
<dbReference type="PANTHER" id="PTHR12499:SF0">
    <property type="entry name" value="OPTIC ATROPHY 3 PROTEIN"/>
    <property type="match status" value="1"/>
</dbReference>
<dbReference type="InterPro" id="IPR010754">
    <property type="entry name" value="OPA3-like"/>
</dbReference>
<dbReference type="KEGG" id="apln:112904110"/>
<dbReference type="GO" id="GO:0019216">
    <property type="term" value="P:regulation of lipid metabolic process"/>
    <property type="evidence" value="ECO:0007669"/>
    <property type="project" value="TreeGrafter"/>
</dbReference>
<accession>A0A7F5R1U4</accession>
<dbReference type="Proteomes" id="UP000192223">
    <property type="component" value="Unplaced"/>
</dbReference>
<dbReference type="PANTHER" id="PTHR12499">
    <property type="entry name" value="OPTIC ATROPHY 3 PROTEIN OPA3"/>
    <property type="match status" value="1"/>
</dbReference>
<dbReference type="OrthoDB" id="2129069at2759"/>
<organism evidence="3 4">
    <name type="scientific">Agrilus planipennis</name>
    <name type="common">Emerald ash borer</name>
    <name type="synonym">Agrilus marcopoli</name>
    <dbReference type="NCBI Taxonomy" id="224129"/>
    <lineage>
        <taxon>Eukaryota</taxon>
        <taxon>Metazoa</taxon>
        <taxon>Ecdysozoa</taxon>
        <taxon>Arthropoda</taxon>
        <taxon>Hexapoda</taxon>
        <taxon>Insecta</taxon>
        <taxon>Pterygota</taxon>
        <taxon>Neoptera</taxon>
        <taxon>Endopterygota</taxon>
        <taxon>Coleoptera</taxon>
        <taxon>Polyphaga</taxon>
        <taxon>Elateriformia</taxon>
        <taxon>Buprestoidea</taxon>
        <taxon>Buprestidae</taxon>
        <taxon>Agrilinae</taxon>
        <taxon>Agrilus</taxon>
    </lineage>
</organism>
<evidence type="ECO:0000313" key="3">
    <source>
        <dbReference type="Proteomes" id="UP000192223"/>
    </source>
</evidence>
<evidence type="ECO:0000256" key="1">
    <source>
        <dbReference type="ARBA" id="ARBA00007584"/>
    </source>
</evidence>
<dbReference type="FunCoup" id="A0A7F5R1U4">
    <property type="interactions" value="961"/>
</dbReference>
<sequence length="314" mass="35112">MVVGAFPIAKLGALLLKQVSKPIANALKNQAKSSPVFRKYVCLPPAQFYNWCEIKAKMWILNLGKPVNIAVLNEEMAIELGANLLGESIIFVIAAVVLLMEYNRSARKEAAKEAAKIKEIEIINTNMRELFMKTEEQGAQIKHLLRVVTELESGVVKKPWIQKKKPDEENDKSSVLSSTKNNLPAGFIPIPVPSLEEAGIHSPKVESSIPSFKGLALKPSLAADIKPFFLKDFSIEHLENLKENNIENQNTLKYPKNNSNTENSKNVPEFSSFLLQVVSNVEDDLFSKNEKQKSDGILSDALNYLYKDVYRISL</sequence>
<keyword evidence="2" id="KW-0175">Coiled coil</keyword>
<gene>
    <name evidence="4" type="primary">LOC112904110</name>
</gene>
<name>A0A7F5R1U4_AGRPL</name>
<dbReference type="Pfam" id="PF07047">
    <property type="entry name" value="OPA3"/>
    <property type="match status" value="1"/>
</dbReference>
<dbReference type="AlphaFoldDB" id="A0A7F5R1U4"/>
<dbReference type="InParanoid" id="A0A7F5R1U4"/>
<evidence type="ECO:0000313" key="4">
    <source>
        <dbReference type="RefSeq" id="XP_025829157.1"/>
    </source>
</evidence>
<evidence type="ECO:0000256" key="2">
    <source>
        <dbReference type="ARBA" id="ARBA00023054"/>
    </source>
</evidence>
<dbReference type="GO" id="GO:0005739">
    <property type="term" value="C:mitochondrion"/>
    <property type="evidence" value="ECO:0007669"/>
    <property type="project" value="TreeGrafter"/>
</dbReference>
<proteinExistence type="inferred from homology"/>